<dbReference type="AlphaFoldDB" id="A0A382P3S7"/>
<evidence type="ECO:0000313" key="1">
    <source>
        <dbReference type="EMBL" id="SVC67976.1"/>
    </source>
</evidence>
<feature type="non-terminal residue" evidence="1">
    <location>
        <position position="168"/>
    </location>
</feature>
<gene>
    <name evidence="1" type="ORF">METZ01_LOCUS320830</name>
</gene>
<reference evidence="1" key="1">
    <citation type="submission" date="2018-05" db="EMBL/GenBank/DDBJ databases">
        <authorList>
            <person name="Lanie J.A."/>
            <person name="Ng W.-L."/>
            <person name="Kazmierczak K.M."/>
            <person name="Andrzejewski T.M."/>
            <person name="Davidsen T.M."/>
            <person name="Wayne K.J."/>
            <person name="Tettelin H."/>
            <person name="Glass J.I."/>
            <person name="Rusch D."/>
            <person name="Podicherti R."/>
            <person name="Tsui H.-C.T."/>
            <person name="Winkler M.E."/>
        </authorList>
    </citation>
    <scope>NUCLEOTIDE SEQUENCE</scope>
</reference>
<accession>A0A382P3S7</accession>
<proteinExistence type="predicted"/>
<organism evidence="1">
    <name type="scientific">marine metagenome</name>
    <dbReference type="NCBI Taxonomy" id="408172"/>
    <lineage>
        <taxon>unclassified sequences</taxon>
        <taxon>metagenomes</taxon>
        <taxon>ecological metagenomes</taxon>
    </lineage>
</organism>
<protein>
    <submittedName>
        <fullName evidence="1">Uncharacterized protein</fullName>
    </submittedName>
</protein>
<name>A0A382P3S7_9ZZZZ</name>
<sequence length="168" mass="18764">MASIIPKLNESLEISGFFSDRDSISNARILPFPQRAHGLSSLLTAKQISIYNGPSIIFFDQNFDSSTRVILRSQDGADANKILSQSQDALSRNMKIVHPVTLVESKEEQDEVSFLIALPVPNSISAVSLFQWDRRLQRWQPLVGEITNNYISARATQLGSFALLEDEI</sequence>
<dbReference type="EMBL" id="UINC01104653">
    <property type="protein sequence ID" value="SVC67976.1"/>
    <property type="molecule type" value="Genomic_DNA"/>
</dbReference>